<keyword evidence="2" id="KW-1185">Reference proteome</keyword>
<evidence type="ECO:0000313" key="1">
    <source>
        <dbReference type="EMBL" id="CAG8648922.1"/>
    </source>
</evidence>
<organism evidence="1 2">
    <name type="scientific">Ambispora leptoticha</name>
    <dbReference type="NCBI Taxonomy" id="144679"/>
    <lineage>
        <taxon>Eukaryota</taxon>
        <taxon>Fungi</taxon>
        <taxon>Fungi incertae sedis</taxon>
        <taxon>Mucoromycota</taxon>
        <taxon>Glomeromycotina</taxon>
        <taxon>Glomeromycetes</taxon>
        <taxon>Archaeosporales</taxon>
        <taxon>Ambisporaceae</taxon>
        <taxon>Ambispora</taxon>
    </lineage>
</organism>
<gene>
    <name evidence="1" type="ORF">ALEPTO_LOCUS9947</name>
</gene>
<dbReference type="EMBL" id="CAJVPS010009277">
    <property type="protein sequence ID" value="CAG8648922.1"/>
    <property type="molecule type" value="Genomic_DNA"/>
</dbReference>
<dbReference type="Proteomes" id="UP000789508">
    <property type="component" value="Unassembled WGS sequence"/>
</dbReference>
<name>A0A9N9DUL7_9GLOM</name>
<comment type="caution">
    <text evidence="1">The sequence shown here is derived from an EMBL/GenBank/DDBJ whole genome shotgun (WGS) entry which is preliminary data.</text>
</comment>
<protein>
    <submittedName>
        <fullName evidence="1">3302_t:CDS:1</fullName>
    </submittedName>
</protein>
<dbReference type="AlphaFoldDB" id="A0A9N9DUL7"/>
<evidence type="ECO:0000313" key="2">
    <source>
        <dbReference type="Proteomes" id="UP000789508"/>
    </source>
</evidence>
<sequence length="40" mass="4816">TEKWADTIFMRQKTYDYVICACHNNKDTDFATAAARHHWR</sequence>
<feature type="non-terminal residue" evidence="1">
    <location>
        <position position="1"/>
    </location>
</feature>
<proteinExistence type="predicted"/>
<reference evidence="1" key="1">
    <citation type="submission" date="2021-06" db="EMBL/GenBank/DDBJ databases">
        <authorList>
            <person name="Kallberg Y."/>
            <person name="Tangrot J."/>
            <person name="Rosling A."/>
        </authorList>
    </citation>
    <scope>NUCLEOTIDE SEQUENCE</scope>
    <source>
        <strain evidence="1">FL130A</strain>
    </source>
</reference>
<accession>A0A9N9DUL7</accession>